<protein>
    <submittedName>
        <fullName evidence="1">Uncharacterized protein</fullName>
    </submittedName>
</protein>
<gene>
    <name evidence="1" type="ORF">FYJ63_06175</name>
</gene>
<dbReference type="Proteomes" id="UP000442535">
    <property type="component" value="Unassembled WGS sequence"/>
</dbReference>
<dbReference type="EMBL" id="VUMY01000009">
    <property type="protein sequence ID" value="MST49822.1"/>
    <property type="molecule type" value="Genomic_DNA"/>
</dbReference>
<evidence type="ECO:0000313" key="2">
    <source>
        <dbReference type="Proteomes" id="UP000442535"/>
    </source>
</evidence>
<reference evidence="1 2" key="1">
    <citation type="submission" date="2019-08" db="EMBL/GenBank/DDBJ databases">
        <title>In-depth cultivation of the pig gut microbiome towards novel bacterial diversity and tailored functional studies.</title>
        <authorList>
            <person name="Wylensek D."/>
            <person name="Hitch T.C.A."/>
            <person name="Clavel T."/>
        </authorList>
    </citation>
    <scope>NUCLEOTIDE SEQUENCE [LARGE SCALE GENOMIC DNA]</scope>
    <source>
        <strain evidence="1 2">RF-GAM-744-WT-7</strain>
    </source>
</reference>
<accession>A0A7K0K2V5</accession>
<keyword evidence="2" id="KW-1185">Reference proteome</keyword>
<comment type="caution">
    <text evidence="1">The sequence shown here is derived from an EMBL/GenBank/DDBJ whole genome shotgun (WGS) entry which is preliminary data.</text>
</comment>
<name>A0A7K0K2V5_9ACTO</name>
<dbReference type="AlphaFoldDB" id="A0A7K0K2V5"/>
<evidence type="ECO:0000313" key="1">
    <source>
        <dbReference type="EMBL" id="MST49822.1"/>
    </source>
</evidence>
<sequence length="270" mass="30184">MVPGETATSYIDLVTGVLRVRSVWRGVIDAHQQAELFPYISHHNREAVGPRAVVNDHGDHFHICTQTGLQVAAGMGNQQLEASLLLSLIMLERFTSRLESDFAWTPPPNKYFFHQNLLKKQHVLQMPVGFSDNSTTHPVDADFVEAACGRLQLRVQRDGTVFRLLDSSQGTVLRLFGEDTWMSVSTLVELPRPASAEDLFLAVNGSNWYNCLGTTSIMGMRNHPYLRFDYLISTGEGLSERQLDTQILVGMGVGADLFSHFVNKHPRLFG</sequence>
<organism evidence="1 2">
    <name type="scientific">Mobiluncus porci</name>
    <dbReference type="NCBI Taxonomy" id="2652278"/>
    <lineage>
        <taxon>Bacteria</taxon>
        <taxon>Bacillati</taxon>
        <taxon>Actinomycetota</taxon>
        <taxon>Actinomycetes</taxon>
        <taxon>Actinomycetales</taxon>
        <taxon>Actinomycetaceae</taxon>
        <taxon>Mobiluncus</taxon>
    </lineage>
</organism>
<proteinExistence type="predicted"/>